<dbReference type="EMBL" id="JAOPHQ010006269">
    <property type="protein sequence ID" value="KAK0132348.1"/>
    <property type="molecule type" value="Genomic_DNA"/>
</dbReference>
<gene>
    <name evidence="1" type="ORF">N1851_032771</name>
</gene>
<reference evidence="1" key="1">
    <citation type="journal article" date="2023" name="Front. Mar. Sci.">
        <title>A new Merluccius polli reference genome to investigate the effects of global change in West African waters.</title>
        <authorList>
            <person name="Mateo J.L."/>
            <person name="Blanco-Fernandez C."/>
            <person name="Garcia-Vazquez E."/>
            <person name="Machado-Schiaffino G."/>
        </authorList>
    </citation>
    <scope>NUCLEOTIDE SEQUENCE</scope>
    <source>
        <strain evidence="1">C29</strain>
        <tissue evidence="1">Fin</tissue>
    </source>
</reference>
<proteinExistence type="predicted"/>
<protein>
    <submittedName>
        <fullName evidence="1">Uncharacterized protein</fullName>
    </submittedName>
</protein>
<dbReference type="Proteomes" id="UP001174136">
    <property type="component" value="Unassembled WGS sequence"/>
</dbReference>
<dbReference type="AlphaFoldDB" id="A0AA47NP72"/>
<comment type="caution">
    <text evidence="1">The sequence shown here is derived from an EMBL/GenBank/DDBJ whole genome shotgun (WGS) entry which is preliminary data.</text>
</comment>
<name>A0AA47NP72_MERPO</name>
<sequence length="102" mass="11640">MVHPWAHHSERIVYLPRASEQALMSSPDQLCDHETTDTAPKCLHVISGDFNHFVDCKSRENKTLDLRYANVKEAYNSIALPPLGRSNHNLVYLKPLYKPAVQ</sequence>
<evidence type="ECO:0000313" key="1">
    <source>
        <dbReference type="EMBL" id="KAK0132348.1"/>
    </source>
</evidence>
<accession>A0AA47NP72</accession>
<keyword evidence="2" id="KW-1185">Reference proteome</keyword>
<organism evidence="1 2">
    <name type="scientific">Merluccius polli</name>
    <name type="common">Benguela hake</name>
    <name type="synonym">Merluccius cadenati</name>
    <dbReference type="NCBI Taxonomy" id="89951"/>
    <lineage>
        <taxon>Eukaryota</taxon>
        <taxon>Metazoa</taxon>
        <taxon>Chordata</taxon>
        <taxon>Craniata</taxon>
        <taxon>Vertebrata</taxon>
        <taxon>Euteleostomi</taxon>
        <taxon>Actinopterygii</taxon>
        <taxon>Neopterygii</taxon>
        <taxon>Teleostei</taxon>
        <taxon>Neoteleostei</taxon>
        <taxon>Acanthomorphata</taxon>
        <taxon>Zeiogadaria</taxon>
        <taxon>Gadariae</taxon>
        <taxon>Gadiformes</taxon>
        <taxon>Gadoidei</taxon>
        <taxon>Merlucciidae</taxon>
        <taxon>Merluccius</taxon>
    </lineage>
</organism>
<evidence type="ECO:0000313" key="2">
    <source>
        <dbReference type="Proteomes" id="UP001174136"/>
    </source>
</evidence>